<dbReference type="Gene3D" id="3.30.950.30">
    <property type="entry name" value="Schlafen, AAA domain"/>
    <property type="match status" value="1"/>
</dbReference>
<dbReference type="PANTHER" id="PTHR30595:SF6">
    <property type="entry name" value="SCHLAFEN ALBA-2 DOMAIN-CONTAINING PROTEIN"/>
    <property type="match status" value="1"/>
</dbReference>
<protein>
    <recommendedName>
        <fullName evidence="2">Schlafen AlbA-2 domain-containing protein</fullName>
    </recommendedName>
</protein>
<evidence type="ECO:0000259" key="2">
    <source>
        <dbReference type="Pfam" id="PF04326"/>
    </source>
</evidence>
<dbReference type="RefSeq" id="WP_094289760.1">
    <property type="nucleotide sequence ID" value="NZ_NOIG01000008.1"/>
</dbReference>
<feature type="domain" description="Schlafen AlbA-2" evidence="2">
    <location>
        <begin position="22"/>
        <end position="143"/>
    </location>
</feature>
<dbReference type="EMBL" id="NOIG01000008">
    <property type="protein sequence ID" value="OYD49654.1"/>
    <property type="molecule type" value="Genomic_DNA"/>
</dbReference>
<dbReference type="Pfam" id="PF13749">
    <property type="entry name" value="HATPase_c_4"/>
    <property type="match status" value="1"/>
</dbReference>
<dbReference type="Pfam" id="PF04326">
    <property type="entry name" value="SLFN_AlbA_2"/>
    <property type="match status" value="1"/>
</dbReference>
<evidence type="ECO:0000313" key="4">
    <source>
        <dbReference type="Proteomes" id="UP000215441"/>
    </source>
</evidence>
<proteinExistence type="predicted"/>
<name>A0A235EKV7_9BURK</name>
<dbReference type="InterPro" id="IPR038475">
    <property type="entry name" value="RecG_C_sf"/>
</dbReference>
<gene>
    <name evidence="3" type="ORF">CBY09_11815</name>
</gene>
<evidence type="ECO:0000313" key="3">
    <source>
        <dbReference type="EMBL" id="OYD49654.1"/>
    </source>
</evidence>
<dbReference type="Proteomes" id="UP000215441">
    <property type="component" value="Unassembled WGS sequence"/>
</dbReference>
<organism evidence="3 4">
    <name type="scientific">Acidovorax kalamii</name>
    <dbReference type="NCBI Taxonomy" id="2004485"/>
    <lineage>
        <taxon>Bacteria</taxon>
        <taxon>Pseudomonadati</taxon>
        <taxon>Pseudomonadota</taxon>
        <taxon>Betaproteobacteria</taxon>
        <taxon>Burkholderiales</taxon>
        <taxon>Comamonadaceae</taxon>
        <taxon>Acidovorax</taxon>
    </lineage>
</organism>
<comment type="caution">
    <text evidence="3">The sequence shown here is derived from an EMBL/GenBank/DDBJ whole genome shotgun (WGS) entry which is preliminary data.</text>
</comment>
<dbReference type="Gene3D" id="3.30.565.60">
    <property type="match status" value="1"/>
</dbReference>
<evidence type="ECO:0000256" key="1">
    <source>
        <dbReference type="SAM" id="MobiDB-lite"/>
    </source>
</evidence>
<dbReference type="PANTHER" id="PTHR30595">
    <property type="entry name" value="GLPR-RELATED TRANSCRIPTIONAL REPRESSOR"/>
    <property type="match status" value="1"/>
</dbReference>
<reference evidence="3 4" key="1">
    <citation type="submission" date="2017-07" db="EMBL/GenBank/DDBJ databases">
        <title>Acidovorax KNDSW TSA 6 genome sequence and assembly.</title>
        <authorList>
            <person name="Mayilraj S."/>
        </authorList>
    </citation>
    <scope>NUCLEOTIDE SEQUENCE [LARGE SCALE GENOMIC DNA]</scope>
    <source>
        <strain evidence="3 4">KNDSW-TSA6</strain>
    </source>
</reference>
<dbReference type="OrthoDB" id="9768354at2"/>
<dbReference type="InterPro" id="IPR007421">
    <property type="entry name" value="Schlafen_AlbA_2_dom"/>
</dbReference>
<accession>A0A235EKV7</accession>
<dbReference type="InterPro" id="IPR038461">
    <property type="entry name" value="Schlafen_AlbA_2_dom_sf"/>
</dbReference>
<dbReference type="AlphaFoldDB" id="A0A235EKV7"/>
<keyword evidence="4" id="KW-1185">Reference proteome</keyword>
<feature type="region of interest" description="Disordered" evidence="1">
    <location>
        <begin position="562"/>
        <end position="585"/>
    </location>
</feature>
<feature type="compositionally biased region" description="Basic residues" evidence="1">
    <location>
        <begin position="574"/>
        <end position="585"/>
    </location>
</feature>
<sequence length="585" mass="65797">MSTADSTARELQTWLRARFPKEDERYEWKEWRSLKSNISGRKGDDLVSYVSALANMDGGCVVIGVQDKTLAVTGIQDFADYTVENVVHRVLGKTPGLPSMGLRVEELRASDTGAVVWLVHVPRHGPRELVLAHDQAWQRDGDSLTILREDRRRAILLEHLAGEDWSAAVVSGATLDDLEPAAVAKARDKYFEKHQRDPRASEIPQWPVPKLLDKIGLTVHGQITRACLLLLGLPERAMALLSPHPVEITWKVAAERVAELFHPPFLLTTTQVAQYIRNPNIKLFPAHELLAVTLPRYDTHTVLLEGLHNCLAHQDYAQCGRVVVEESAGMVRMINLGGFFDGQPDDYASGQRTPERYRNERLAKAMVEVGMIDKQGFGIHDMVQAQRRRFLPLPDYEGSTPLRTVFNVHGQEIDANYTRWLMDRTDLPIEHVLWLDRLQKGRKLDTTQIAELREAGLVEGRSPKLHISARVAVATGQEVEYLNQRRPDVDDYKSALCKLLALGPQPRAKVDALLLPKLQLWIPELAQRKEYVKALLKEMSKEGRIRNIGGKTKAARWALASVGAEQPPAPTGRPIRRPKLPKRPG</sequence>